<dbReference type="InterPro" id="IPR032675">
    <property type="entry name" value="LRR_dom_sf"/>
</dbReference>
<dbReference type="PANTHER" id="PTHR45974:SF266">
    <property type="entry name" value="LEUCINE-RICH REPEAT RECEPTOR PROTEIN KINASE HPCA1"/>
    <property type="match status" value="1"/>
</dbReference>
<comment type="subcellular location">
    <subcellularLocation>
        <location evidence="1">Membrane</location>
    </subcellularLocation>
</comment>
<evidence type="ECO:0000256" key="2">
    <source>
        <dbReference type="ARBA" id="ARBA00022614"/>
    </source>
</evidence>
<evidence type="ECO:0000313" key="9">
    <source>
        <dbReference type="EMBL" id="JAG93822.1"/>
    </source>
</evidence>
<organism evidence="9">
    <name type="scientific">Araucaria cunninghamii</name>
    <name type="common">Hoop pine</name>
    <name type="synonym">Moreton Bay pine</name>
    <dbReference type="NCBI Taxonomy" id="56994"/>
    <lineage>
        <taxon>Eukaryota</taxon>
        <taxon>Viridiplantae</taxon>
        <taxon>Streptophyta</taxon>
        <taxon>Embryophyta</taxon>
        <taxon>Tracheophyta</taxon>
        <taxon>Spermatophyta</taxon>
        <taxon>Pinopsida</taxon>
        <taxon>Pinidae</taxon>
        <taxon>Conifers II</taxon>
        <taxon>Araucariales</taxon>
        <taxon>Araucariaceae</taxon>
        <taxon>Araucaria</taxon>
    </lineage>
</organism>
<evidence type="ECO:0000256" key="5">
    <source>
        <dbReference type="ARBA" id="ARBA00023136"/>
    </source>
</evidence>
<protein>
    <recommendedName>
        <fullName evidence="10">Leucine-rich repeat-containing N-terminal plant-type domain-containing protein</fullName>
    </recommendedName>
</protein>
<evidence type="ECO:0000256" key="4">
    <source>
        <dbReference type="ARBA" id="ARBA00022737"/>
    </source>
</evidence>
<dbReference type="FunFam" id="3.80.10.10:FF:000542">
    <property type="entry name" value="Leucine-rich repeat protein kinase family protein"/>
    <property type="match status" value="1"/>
</dbReference>
<proteinExistence type="predicted"/>
<keyword evidence="2" id="KW-0433">Leucine-rich repeat</keyword>
<evidence type="ECO:0000256" key="3">
    <source>
        <dbReference type="ARBA" id="ARBA00022729"/>
    </source>
</evidence>
<keyword evidence="3 8" id="KW-0732">Signal</keyword>
<feature type="signal peptide" evidence="8">
    <location>
        <begin position="1"/>
        <end position="22"/>
    </location>
</feature>
<feature type="transmembrane region" description="Helical" evidence="7">
    <location>
        <begin position="557"/>
        <end position="580"/>
    </location>
</feature>
<evidence type="ECO:0008006" key="10">
    <source>
        <dbReference type="Google" id="ProtNLM"/>
    </source>
</evidence>
<keyword evidence="6" id="KW-0325">Glycoprotein</keyword>
<dbReference type="Pfam" id="PF00560">
    <property type="entry name" value="LRR_1"/>
    <property type="match status" value="2"/>
</dbReference>
<dbReference type="AlphaFoldDB" id="A0A0D6QRI4"/>
<dbReference type="GO" id="GO:0016020">
    <property type="term" value="C:membrane"/>
    <property type="evidence" value="ECO:0007669"/>
    <property type="project" value="UniProtKB-SubCell"/>
</dbReference>
<dbReference type="SUPFAM" id="SSF52058">
    <property type="entry name" value="L domain-like"/>
    <property type="match status" value="1"/>
</dbReference>
<dbReference type="EMBL" id="GCKF01045509">
    <property type="protein sequence ID" value="JAG93822.1"/>
    <property type="molecule type" value="Transcribed_RNA"/>
</dbReference>
<keyword evidence="5 7" id="KW-0472">Membrane</keyword>
<sequence>MDGYSNILLLIIALLCFRSTLGQTDPKDVTTLRLLQRQWKGVTWTGVDPCASNWVGVTCSGSRVANLLLSTMGLQGGLPPEMGYLTGLQRLDLSYNKGLNGPIPFNLGKLKSLRELVLIGCSFSGSIPAELGSLQQLSILDLNSNKLGGEIPPELGNLSKLYWFDVANNQLTGTLPAQLGKLVRAGHFHFNKNQMSGSIPPEIFHESMALQHVLLDHNRLTGEIPSTVSLLKDLTVLRLDGNGLEGSLPSNISNLKKLGEMHVSNNKLTGSIPDLSGLTNLQYLDLSNNSFDVSNFPDWFSSLQLVTTIVMEGVNLNGQFPSESLSLPQLEAMKLARNSINGTLSIDSQVNQTPQLIDLEDNKIIGVIEPLPKTVTIKLMGNPACAEGSSLLNEVPSPCNPAQNITPYVTPMNDCGKDIKCGKQMQVDPRICKCAMPFEGMFVFRAPSFNNLDNASRFQSLEKSLLQNLTLTEGSIYILCCMSFDSDNYLNVRVWIFPPPGTKYFQRPDIAKLGNILSSQTYKPPKELGFGPYYFSPSWDHDFFEVSEGSKGLSTRAVIGIAAAGAAMGLLILALGFYAFKQKKKLAKSRKTSRPFGASWGFASGEYSGDVPKLKGARYFSFEELKQATNNFSSANEIGCGGYGRVN</sequence>
<evidence type="ECO:0000256" key="8">
    <source>
        <dbReference type="SAM" id="SignalP"/>
    </source>
</evidence>
<feature type="chain" id="PRO_5002311415" description="Leucine-rich repeat-containing N-terminal plant-type domain-containing protein" evidence="8">
    <location>
        <begin position="23"/>
        <end position="647"/>
    </location>
</feature>
<dbReference type="InterPro" id="IPR003591">
    <property type="entry name" value="Leu-rich_rpt_typical-subtyp"/>
</dbReference>
<reference evidence="9" key="1">
    <citation type="submission" date="2015-03" db="EMBL/GenBank/DDBJ databases">
        <title>A transcriptome of Araucaria cunninghamii, an australian fine timber species.</title>
        <authorList>
            <person name="Jing Yi C.J.Y."/>
            <person name="Yin San L.Y.S."/>
            <person name="Abdul Karim S.S."/>
            <person name="Wan Azmi N.N."/>
            <person name="Hercus R.R."/>
            <person name="Croft L.L."/>
        </authorList>
    </citation>
    <scope>NUCLEOTIDE SEQUENCE</scope>
    <source>
        <strain evidence="9">MI0301</strain>
        <tissue evidence="9">Leaf</tissue>
    </source>
</reference>
<dbReference type="Gene3D" id="3.80.10.10">
    <property type="entry name" value="Ribonuclease Inhibitor"/>
    <property type="match status" value="3"/>
</dbReference>
<evidence type="ECO:0000256" key="6">
    <source>
        <dbReference type="ARBA" id="ARBA00023180"/>
    </source>
</evidence>
<dbReference type="FunFam" id="3.80.10.10:FF:000363">
    <property type="entry name" value="Leucine-rich repeat family protein"/>
    <property type="match status" value="1"/>
</dbReference>
<evidence type="ECO:0000256" key="1">
    <source>
        <dbReference type="ARBA" id="ARBA00004370"/>
    </source>
</evidence>
<keyword evidence="7" id="KW-0812">Transmembrane</keyword>
<dbReference type="PANTHER" id="PTHR45974">
    <property type="entry name" value="RECEPTOR-LIKE PROTEIN 55"/>
    <property type="match status" value="1"/>
</dbReference>
<dbReference type="Gene3D" id="3.30.200.20">
    <property type="entry name" value="Phosphorylase Kinase, domain 1"/>
    <property type="match status" value="1"/>
</dbReference>
<name>A0A0D6QRI4_ARACU</name>
<evidence type="ECO:0000256" key="7">
    <source>
        <dbReference type="SAM" id="Phobius"/>
    </source>
</evidence>
<keyword evidence="7" id="KW-1133">Transmembrane helix</keyword>
<keyword evidence="4" id="KW-0677">Repeat</keyword>
<dbReference type="SMART" id="SM00369">
    <property type="entry name" value="LRR_TYP"/>
    <property type="match status" value="3"/>
</dbReference>
<accession>A0A0D6QRI4</accession>
<dbReference type="Pfam" id="PF13855">
    <property type="entry name" value="LRR_8"/>
    <property type="match status" value="1"/>
</dbReference>
<dbReference type="InterPro" id="IPR001611">
    <property type="entry name" value="Leu-rich_rpt"/>
</dbReference>